<name>A0AAD1TZJ9_EUPCR</name>
<dbReference type="EMBL" id="CAMPGE010000262">
    <property type="protein sequence ID" value="CAI2358998.1"/>
    <property type="molecule type" value="Genomic_DNA"/>
</dbReference>
<proteinExistence type="predicted"/>
<dbReference type="Proteomes" id="UP001295684">
    <property type="component" value="Unassembled WGS sequence"/>
</dbReference>
<protein>
    <submittedName>
        <fullName evidence="2">Uncharacterized protein</fullName>
    </submittedName>
</protein>
<dbReference type="AlphaFoldDB" id="A0AAD1TZJ9"/>
<feature type="region of interest" description="Disordered" evidence="1">
    <location>
        <begin position="1"/>
        <end position="21"/>
    </location>
</feature>
<reference evidence="2" key="1">
    <citation type="submission" date="2023-07" db="EMBL/GenBank/DDBJ databases">
        <authorList>
            <consortium name="AG Swart"/>
            <person name="Singh M."/>
            <person name="Singh A."/>
            <person name="Seah K."/>
            <person name="Emmerich C."/>
        </authorList>
    </citation>
    <scope>NUCLEOTIDE SEQUENCE</scope>
    <source>
        <strain evidence="2">DP1</strain>
    </source>
</reference>
<evidence type="ECO:0000256" key="1">
    <source>
        <dbReference type="SAM" id="MobiDB-lite"/>
    </source>
</evidence>
<sequence length="742" mass="85025">MTHKGNYKIKNPRKMETQFEPTERPAYSESLLSKLSDLGFDGWDIKGDDIEYIFNSKKFRVLHDFLLKYLSHSNVLTDSELICFKDIASIMVDKAKSDTLIMKMRKDDKSEFSDEIFTFDSFSDDDNLLALDDIEPSASPASKGTAPQDLDIIDEEFDNYEEILKQVDQYDLETLQGKMEIELERNEIEQKLGIDTEDTLKQQLISMEAEANLLDNEERLLQLELQALEEEADRYEAIFENKENQCQNNQNQSRSHQDEEELDAEVEYFISDAKQIFESIGTKISISSYSLCPHNWPGSQFPGCDPVENKCSISSSSVNDFTSYIGEFISKLNTSYETALHLLKNQNKSSSPLVSDEEMKPLIDNCFGIEKHLVMAQIREQRSKISLNCIQKDNIVTEHDATEEKVKAMEKSTQKLFEALIKELNKNSILRVNKLYKADAVSGSQEVLNSSKSSDNSVNLKQSMRLCELTSEKLRRYVYLTSALIELDKIYTQNLADSLVMFNEKSQNVKASLEELVTTLRILYDGKVSNIVSKDRKTIDGRDTFMNTIYRIAQCYMNNYDACPQDISTDKYLAKKMAIGKISSAVTHICKKANMSREGTDVDKKITQSENLQRVSKDICCWILKNNLSSNTHFSYLKPEIFAKIDLCKSKISAIDSEIHTVREDAANILKENSMKSLYGIEIHRYEILHDFLFNNSKRIINVIENPKIEEDLSQYLNEDDSQPGLGPRSVIIEPDNSLYQY</sequence>
<feature type="compositionally biased region" description="Basic residues" evidence="1">
    <location>
        <begin position="1"/>
        <end position="12"/>
    </location>
</feature>
<keyword evidence="3" id="KW-1185">Reference proteome</keyword>
<organism evidence="2 3">
    <name type="scientific">Euplotes crassus</name>
    <dbReference type="NCBI Taxonomy" id="5936"/>
    <lineage>
        <taxon>Eukaryota</taxon>
        <taxon>Sar</taxon>
        <taxon>Alveolata</taxon>
        <taxon>Ciliophora</taxon>
        <taxon>Intramacronucleata</taxon>
        <taxon>Spirotrichea</taxon>
        <taxon>Hypotrichia</taxon>
        <taxon>Euplotida</taxon>
        <taxon>Euplotidae</taxon>
        <taxon>Moneuplotes</taxon>
    </lineage>
</organism>
<gene>
    <name evidence="2" type="ORF">ECRASSUSDP1_LOCUS282</name>
</gene>
<accession>A0AAD1TZJ9</accession>
<evidence type="ECO:0000313" key="3">
    <source>
        <dbReference type="Proteomes" id="UP001295684"/>
    </source>
</evidence>
<comment type="caution">
    <text evidence="2">The sequence shown here is derived from an EMBL/GenBank/DDBJ whole genome shotgun (WGS) entry which is preliminary data.</text>
</comment>
<feature type="region of interest" description="Disordered" evidence="1">
    <location>
        <begin position="241"/>
        <end position="260"/>
    </location>
</feature>
<evidence type="ECO:0000313" key="2">
    <source>
        <dbReference type="EMBL" id="CAI2358998.1"/>
    </source>
</evidence>